<accession>A0ABW0HRS3</accession>
<evidence type="ECO:0000313" key="1">
    <source>
        <dbReference type="EMBL" id="MFC5401722.1"/>
    </source>
</evidence>
<comment type="caution">
    <text evidence="1">The sequence shown here is derived from an EMBL/GenBank/DDBJ whole genome shotgun (WGS) entry which is preliminary data.</text>
</comment>
<sequence length="363" mass="43141">MEKNDLSELIQDPMVQSACIQVKDNFGDYGIVGFFAMKNNHLIHFLFSCRVLNIGVEQWLYAKLGYPQVEVEAPIATPLRSNYTPNWICEVERFSESNEQTGPTLKRKCFMRGGCDLDSIVHYLNSDYDVATEFNYVSEKGFNAHRDHTMILRQAFMLPKHKIDFLIEHVPQYDSNTFHTGLMNSQYDFLIYSVLMDYTLAVYRYKEDQDLKFVTEDYSFLYTDSANWEQTILDNKGRITKSHLQWLSENFIGTPYSEEEFREGLTWLRNTVPENVPIIFLNGSEVPMEHEWEVDRYLHHRKMNRVLEEFCSKHNRVHIADVRKVVKEREDVTNNIRHYKREKYKDISYEILNILEQYKVREN</sequence>
<reference evidence="2" key="1">
    <citation type="journal article" date="2019" name="Int. J. Syst. Evol. Microbiol.">
        <title>The Global Catalogue of Microorganisms (GCM) 10K type strain sequencing project: providing services to taxonomists for standard genome sequencing and annotation.</title>
        <authorList>
            <consortium name="The Broad Institute Genomics Platform"/>
            <consortium name="The Broad Institute Genome Sequencing Center for Infectious Disease"/>
            <person name="Wu L."/>
            <person name="Ma J."/>
        </authorList>
    </citation>
    <scope>NUCLEOTIDE SEQUENCE [LARGE SCALE GENOMIC DNA]</scope>
    <source>
        <strain evidence="2">CGMCC 1.18575</strain>
    </source>
</reference>
<proteinExistence type="predicted"/>
<gene>
    <name evidence="1" type="ORF">ACFPOF_03165</name>
</gene>
<dbReference type="Proteomes" id="UP001596113">
    <property type="component" value="Unassembled WGS sequence"/>
</dbReference>
<keyword evidence="2" id="KW-1185">Reference proteome</keyword>
<evidence type="ECO:0000313" key="2">
    <source>
        <dbReference type="Proteomes" id="UP001596113"/>
    </source>
</evidence>
<dbReference type="RefSeq" id="WP_378129548.1">
    <property type="nucleotide sequence ID" value="NZ_JBHSMI010000005.1"/>
</dbReference>
<evidence type="ECO:0008006" key="3">
    <source>
        <dbReference type="Google" id="ProtNLM"/>
    </source>
</evidence>
<protein>
    <recommendedName>
        <fullName evidence="3">FRG domain-containing protein</fullName>
    </recommendedName>
</protein>
<name>A0ABW0HRS3_9BACL</name>
<organism evidence="1 2">
    <name type="scientific">Cohnella soli</name>
    <dbReference type="NCBI Taxonomy" id="425005"/>
    <lineage>
        <taxon>Bacteria</taxon>
        <taxon>Bacillati</taxon>
        <taxon>Bacillota</taxon>
        <taxon>Bacilli</taxon>
        <taxon>Bacillales</taxon>
        <taxon>Paenibacillaceae</taxon>
        <taxon>Cohnella</taxon>
    </lineage>
</organism>
<dbReference type="EMBL" id="JBHSMI010000005">
    <property type="protein sequence ID" value="MFC5401722.1"/>
    <property type="molecule type" value="Genomic_DNA"/>
</dbReference>